<dbReference type="OrthoDB" id="6383434at2"/>
<evidence type="ECO:0000256" key="3">
    <source>
        <dbReference type="ARBA" id="ARBA00009225"/>
    </source>
</evidence>
<dbReference type="InterPro" id="IPR001312">
    <property type="entry name" value="Hexokinase"/>
</dbReference>
<keyword evidence="7" id="KW-0067">ATP-binding</keyword>
<dbReference type="GO" id="GO:0006006">
    <property type="term" value="P:glucose metabolic process"/>
    <property type="evidence" value="ECO:0007669"/>
    <property type="project" value="TreeGrafter"/>
</dbReference>
<dbReference type="PROSITE" id="PS51748">
    <property type="entry name" value="HEXOKINASE_2"/>
    <property type="match status" value="1"/>
</dbReference>
<dbReference type="AlphaFoldDB" id="A0A9D3AXC8"/>
<dbReference type="SUPFAM" id="SSF53067">
    <property type="entry name" value="Actin-like ATPase domain"/>
    <property type="match status" value="2"/>
</dbReference>
<organism evidence="12 13">
    <name type="scientific">Sporotomaculum syntrophicum</name>
    <dbReference type="NCBI Taxonomy" id="182264"/>
    <lineage>
        <taxon>Bacteria</taxon>
        <taxon>Bacillati</taxon>
        <taxon>Bacillota</taxon>
        <taxon>Clostridia</taxon>
        <taxon>Eubacteriales</taxon>
        <taxon>Desulfallaceae</taxon>
        <taxon>Sporotomaculum</taxon>
    </lineage>
</organism>
<name>A0A9D3AXC8_9FIRM</name>
<dbReference type="GO" id="GO:0005829">
    <property type="term" value="C:cytosol"/>
    <property type="evidence" value="ECO:0007669"/>
    <property type="project" value="TreeGrafter"/>
</dbReference>
<evidence type="ECO:0000313" key="13">
    <source>
        <dbReference type="Proteomes" id="UP000798488"/>
    </source>
</evidence>
<feature type="domain" description="Hexokinase C-terminal" evidence="11">
    <location>
        <begin position="203"/>
        <end position="428"/>
    </location>
</feature>
<keyword evidence="4" id="KW-0808">Transferase</keyword>
<sequence>MQALAGFMLSETQILEIAGRFQKAMTDGLAGKSSTLKMLPSFLTKLPTGQEKGVYLAVDFGGTNVRVLTVELQGNRAYRTLQRRSFPLRDREKGYDFTTPETAGSDLFQFIAGQMETILVPGQTYPLGFTFSFPSRQTGVNRAALIKWTKEIQTSGVEGRDVAELLQKALAVRNLTRVMPRVVINDTVGTLLTAAYGDRHADIGSICGTGHNTCYLEPSSPITGQTMIINMESGNFNELPATAYDLELDRQSQLPGEQCLEKMAGGQYIGELTRIIIQDFINKKLLFAPGRSEIFFIPYQIKAEDLARLLDDKSPDLADVSHWLKTTCQIPSSRLEERITLRNIATAVITRSIQLIAATYTGVLKHIDPGLKHRHTIAIDGSLYELMPGYADKLNSILKNIFKDKPGFVTTKLTKDGSGVGAAIAAAIVEEQTGRTSNIAILKS</sequence>
<dbReference type="GO" id="GO:0006096">
    <property type="term" value="P:glycolytic process"/>
    <property type="evidence" value="ECO:0007669"/>
    <property type="project" value="UniProtKB-KW"/>
</dbReference>
<dbReference type="InterPro" id="IPR022672">
    <property type="entry name" value="Hexokinase_N"/>
</dbReference>
<evidence type="ECO:0000259" key="11">
    <source>
        <dbReference type="Pfam" id="PF03727"/>
    </source>
</evidence>
<dbReference type="InterPro" id="IPR022673">
    <property type="entry name" value="Hexokinase_C"/>
</dbReference>
<feature type="domain" description="Hexokinase N-terminal" evidence="10">
    <location>
        <begin position="4"/>
        <end position="196"/>
    </location>
</feature>
<comment type="pathway">
    <text evidence="1">Carbohydrate degradation.</text>
</comment>
<evidence type="ECO:0000256" key="9">
    <source>
        <dbReference type="ARBA" id="ARBA00047905"/>
    </source>
</evidence>
<dbReference type="PANTHER" id="PTHR19443">
    <property type="entry name" value="HEXOKINASE"/>
    <property type="match status" value="1"/>
</dbReference>
<gene>
    <name evidence="12" type="ORF">SPSYN_00279</name>
</gene>
<dbReference type="GO" id="GO:0001678">
    <property type="term" value="P:intracellular glucose homeostasis"/>
    <property type="evidence" value="ECO:0007669"/>
    <property type="project" value="InterPro"/>
</dbReference>
<evidence type="ECO:0000256" key="5">
    <source>
        <dbReference type="ARBA" id="ARBA00022741"/>
    </source>
</evidence>
<evidence type="ECO:0000256" key="8">
    <source>
        <dbReference type="ARBA" id="ARBA00023152"/>
    </source>
</evidence>
<comment type="caution">
    <text evidence="12">The sequence shown here is derived from an EMBL/GenBank/DDBJ whole genome shotgun (WGS) entry which is preliminary data.</text>
</comment>
<comment type="pathway">
    <text evidence="2">Carbohydrate metabolism.</text>
</comment>
<dbReference type="RefSeq" id="WP_161820707.1">
    <property type="nucleotide sequence ID" value="NZ_LSRS01000001.1"/>
</dbReference>
<dbReference type="GO" id="GO:0005524">
    <property type="term" value="F:ATP binding"/>
    <property type="evidence" value="ECO:0007669"/>
    <property type="project" value="UniProtKB-KW"/>
</dbReference>
<comment type="catalytic activity">
    <reaction evidence="9">
        <text>D-fructose + ATP = D-fructose 6-phosphate + ADP + H(+)</text>
        <dbReference type="Rhea" id="RHEA:16125"/>
        <dbReference type="ChEBI" id="CHEBI:15378"/>
        <dbReference type="ChEBI" id="CHEBI:30616"/>
        <dbReference type="ChEBI" id="CHEBI:37721"/>
        <dbReference type="ChEBI" id="CHEBI:61527"/>
        <dbReference type="ChEBI" id="CHEBI:456216"/>
        <dbReference type="EC" id="2.7.1.1"/>
    </reaction>
    <physiologicalReaction direction="left-to-right" evidence="9">
        <dbReference type="Rhea" id="RHEA:16126"/>
    </physiologicalReaction>
</comment>
<evidence type="ECO:0000259" key="10">
    <source>
        <dbReference type="Pfam" id="PF00349"/>
    </source>
</evidence>
<proteinExistence type="inferred from homology"/>
<dbReference type="Pfam" id="PF03727">
    <property type="entry name" value="Hexokinase_2"/>
    <property type="match status" value="1"/>
</dbReference>
<dbReference type="GO" id="GO:0008865">
    <property type="term" value="F:fructokinase activity"/>
    <property type="evidence" value="ECO:0007669"/>
    <property type="project" value="TreeGrafter"/>
</dbReference>
<dbReference type="EMBL" id="LSRS01000001">
    <property type="protein sequence ID" value="KAF1086560.1"/>
    <property type="molecule type" value="Genomic_DNA"/>
</dbReference>
<dbReference type="Gene3D" id="3.30.420.40">
    <property type="match status" value="1"/>
</dbReference>
<keyword evidence="13" id="KW-1185">Reference proteome</keyword>
<keyword evidence="5" id="KW-0547">Nucleotide-binding</keyword>
<dbReference type="Proteomes" id="UP000798488">
    <property type="component" value="Unassembled WGS sequence"/>
</dbReference>
<evidence type="ECO:0000256" key="1">
    <source>
        <dbReference type="ARBA" id="ARBA00004921"/>
    </source>
</evidence>
<evidence type="ECO:0000256" key="4">
    <source>
        <dbReference type="ARBA" id="ARBA00022679"/>
    </source>
</evidence>
<dbReference type="PRINTS" id="PR00475">
    <property type="entry name" value="HEXOKINASE"/>
</dbReference>
<accession>A0A9D3AXC8</accession>
<evidence type="ECO:0000256" key="6">
    <source>
        <dbReference type="ARBA" id="ARBA00022777"/>
    </source>
</evidence>
<dbReference type="GO" id="GO:0005536">
    <property type="term" value="F:D-glucose binding"/>
    <property type="evidence" value="ECO:0007669"/>
    <property type="project" value="InterPro"/>
</dbReference>
<dbReference type="Gene3D" id="3.40.367.20">
    <property type="match status" value="1"/>
</dbReference>
<evidence type="ECO:0000313" key="12">
    <source>
        <dbReference type="EMBL" id="KAF1086560.1"/>
    </source>
</evidence>
<dbReference type="Pfam" id="PF00349">
    <property type="entry name" value="Hexokinase_1"/>
    <property type="match status" value="1"/>
</dbReference>
<protein>
    <submittedName>
        <fullName evidence="12">Hexokinase</fullName>
    </submittedName>
</protein>
<keyword evidence="8" id="KW-0324">Glycolysis</keyword>
<dbReference type="PANTHER" id="PTHR19443:SF16">
    <property type="entry name" value="HEXOKINASE TYPE 1-RELATED"/>
    <property type="match status" value="1"/>
</dbReference>
<reference evidence="12" key="1">
    <citation type="submission" date="2016-02" db="EMBL/GenBank/DDBJ databases">
        <title>Draft Genome Sequence of Sporotomaculum syntrophicum Strain FB, a Syntrophic Benzoate Degrader.</title>
        <authorList>
            <person name="Nobu M.K."/>
            <person name="Narihiro T."/>
            <person name="Qiu Y.-L."/>
            <person name="Ohashi A."/>
            <person name="Liu W.-T."/>
            <person name="Yuji S."/>
        </authorList>
    </citation>
    <scope>NUCLEOTIDE SEQUENCE</scope>
    <source>
        <strain evidence="12">FB</strain>
    </source>
</reference>
<evidence type="ECO:0000256" key="7">
    <source>
        <dbReference type="ARBA" id="ARBA00022840"/>
    </source>
</evidence>
<keyword evidence="6" id="KW-0418">Kinase</keyword>
<comment type="similarity">
    <text evidence="3">Belongs to the hexokinase family.</text>
</comment>
<dbReference type="GO" id="GO:0004340">
    <property type="term" value="F:glucokinase activity"/>
    <property type="evidence" value="ECO:0007669"/>
    <property type="project" value="TreeGrafter"/>
</dbReference>
<dbReference type="InterPro" id="IPR043129">
    <property type="entry name" value="ATPase_NBD"/>
</dbReference>
<evidence type="ECO:0000256" key="2">
    <source>
        <dbReference type="ARBA" id="ARBA00005007"/>
    </source>
</evidence>